<feature type="transmembrane region" description="Helical" evidence="1">
    <location>
        <begin position="12"/>
        <end position="30"/>
    </location>
</feature>
<sequence>MNTNVLRKIKNATYYFIAIICFGYIIDTLLYKFGFEQTAPKIYDNISAALGGATASIFFIKDGNKKIDVYLLCLFIILIVLVIVTYFFIHN</sequence>
<dbReference type="HOGENOM" id="CLU_189840_0_0_0"/>
<dbReference type="PATRIC" id="fig|620833.3.peg.101"/>
<accession>K1GTN0</accession>
<gene>
    <name evidence="2" type="ORF">FPOG_00837</name>
</gene>
<evidence type="ECO:0000313" key="2">
    <source>
        <dbReference type="EMBL" id="EKA94776.1"/>
    </source>
</evidence>
<reference evidence="2 3" key="1">
    <citation type="submission" date="2012-05" db="EMBL/GenBank/DDBJ databases">
        <title>The Genome Sequence of Fusobacterium periodontium Oral Taxon 201 Strain D10.</title>
        <authorList>
            <consortium name="The Broad Institute Genome Sequencing Platform"/>
            <consortium name="The Broad Institute Genome Sequencing Center for Infectious Disease"/>
            <person name="Earl A."/>
            <person name="Ward D."/>
            <person name="Feldgarden M."/>
            <person name="Gevers D."/>
            <person name="Strauss J."/>
            <person name="Sibley C."/>
            <person name="White A."/>
            <person name="Ambrose C.E."/>
            <person name="Allen-Vercoe E."/>
            <person name="Walker B."/>
            <person name="Young S.K."/>
            <person name="Zeng Q."/>
            <person name="Gargeya S."/>
            <person name="Fitzgerald M."/>
            <person name="Haas B."/>
            <person name="Abouelleil A."/>
            <person name="Alvarado L."/>
            <person name="Arachchi H.M."/>
            <person name="Berlin A.M."/>
            <person name="Chapman S.B."/>
            <person name="Goldberg J."/>
            <person name="Griggs A."/>
            <person name="Gujja S."/>
            <person name="Hansen M."/>
            <person name="Howarth C."/>
            <person name="Imamovic A."/>
            <person name="Larimer J."/>
            <person name="McCowan C."/>
            <person name="Montmayeur A."/>
            <person name="Murphy C."/>
            <person name="Neiman D."/>
            <person name="Pearson M."/>
            <person name="Priest M."/>
            <person name="Roberts A."/>
            <person name="Saif S."/>
            <person name="Shea T."/>
            <person name="Sisk P."/>
            <person name="Sykes S."/>
            <person name="Wortman J."/>
            <person name="Nusbaum C."/>
            <person name="Birren B."/>
        </authorList>
    </citation>
    <scope>NUCLEOTIDE SEQUENCE [LARGE SCALE GENOMIC DNA]</scope>
    <source>
        <strain evidence="2 3">D10</strain>
    </source>
</reference>
<proteinExistence type="predicted"/>
<evidence type="ECO:0000313" key="3">
    <source>
        <dbReference type="Proteomes" id="UP000005809"/>
    </source>
</evidence>
<comment type="caution">
    <text evidence="2">The sequence shown here is derived from an EMBL/GenBank/DDBJ whole genome shotgun (WGS) entry which is preliminary data.</text>
</comment>
<keyword evidence="1" id="KW-1133">Transmembrane helix</keyword>
<dbReference type="AlphaFoldDB" id="K1GTN0"/>
<dbReference type="EMBL" id="ACIF01000021">
    <property type="protein sequence ID" value="EKA94776.1"/>
    <property type="molecule type" value="Genomic_DNA"/>
</dbReference>
<keyword evidence="1" id="KW-0812">Transmembrane</keyword>
<feature type="transmembrane region" description="Helical" evidence="1">
    <location>
        <begin position="42"/>
        <end position="60"/>
    </location>
</feature>
<organism evidence="2 3">
    <name type="scientific">Fusobacterium periodonticum D10</name>
    <dbReference type="NCBI Taxonomy" id="620833"/>
    <lineage>
        <taxon>Bacteria</taxon>
        <taxon>Fusobacteriati</taxon>
        <taxon>Fusobacteriota</taxon>
        <taxon>Fusobacteriia</taxon>
        <taxon>Fusobacteriales</taxon>
        <taxon>Fusobacteriaceae</taxon>
        <taxon>Fusobacterium</taxon>
    </lineage>
</organism>
<dbReference type="RefSeq" id="WP_005965240.1">
    <property type="nucleotide sequence ID" value="NZ_JH815336.1"/>
</dbReference>
<feature type="transmembrane region" description="Helical" evidence="1">
    <location>
        <begin position="67"/>
        <end position="89"/>
    </location>
</feature>
<dbReference type="Proteomes" id="UP000005809">
    <property type="component" value="Unassembled WGS sequence"/>
</dbReference>
<evidence type="ECO:0000256" key="1">
    <source>
        <dbReference type="SAM" id="Phobius"/>
    </source>
</evidence>
<name>K1GTN0_9FUSO</name>
<protein>
    <submittedName>
        <fullName evidence="2">Uncharacterized protein</fullName>
    </submittedName>
</protein>
<keyword evidence="1" id="KW-0472">Membrane</keyword>